<protein>
    <submittedName>
        <fullName evidence="1">Uncharacterized protein</fullName>
    </submittedName>
</protein>
<name>X1MCY5_9ZZZZ</name>
<feature type="non-terminal residue" evidence="1">
    <location>
        <position position="35"/>
    </location>
</feature>
<reference evidence="1" key="1">
    <citation type="journal article" date="2014" name="Front. Microbiol.">
        <title>High frequency of phylogenetically diverse reductive dehalogenase-homologous genes in deep subseafloor sedimentary metagenomes.</title>
        <authorList>
            <person name="Kawai M."/>
            <person name="Futagami T."/>
            <person name="Toyoda A."/>
            <person name="Takaki Y."/>
            <person name="Nishi S."/>
            <person name="Hori S."/>
            <person name="Arai W."/>
            <person name="Tsubouchi T."/>
            <person name="Morono Y."/>
            <person name="Uchiyama I."/>
            <person name="Ito T."/>
            <person name="Fujiyama A."/>
            <person name="Inagaki F."/>
            <person name="Takami H."/>
        </authorList>
    </citation>
    <scope>NUCLEOTIDE SEQUENCE</scope>
    <source>
        <strain evidence="1">Expedition CK06-06</strain>
    </source>
</reference>
<accession>X1MCY5</accession>
<evidence type="ECO:0000313" key="1">
    <source>
        <dbReference type="EMBL" id="GAI29492.1"/>
    </source>
</evidence>
<dbReference type="EMBL" id="BARV01017978">
    <property type="protein sequence ID" value="GAI29492.1"/>
    <property type="molecule type" value="Genomic_DNA"/>
</dbReference>
<gene>
    <name evidence="1" type="ORF">S06H3_30516</name>
</gene>
<organism evidence="1">
    <name type="scientific">marine sediment metagenome</name>
    <dbReference type="NCBI Taxonomy" id="412755"/>
    <lineage>
        <taxon>unclassified sequences</taxon>
        <taxon>metagenomes</taxon>
        <taxon>ecological metagenomes</taxon>
    </lineage>
</organism>
<dbReference type="AlphaFoldDB" id="X1MCY5"/>
<sequence length="35" mass="4134">MTRKAFHAFDVFGNIAVVKFDRFAKLKDKKQYANK</sequence>
<comment type="caution">
    <text evidence="1">The sequence shown here is derived from an EMBL/GenBank/DDBJ whole genome shotgun (WGS) entry which is preliminary data.</text>
</comment>
<proteinExistence type="predicted"/>